<keyword evidence="7" id="KW-0238">DNA-binding</keyword>
<evidence type="ECO:0000256" key="7">
    <source>
        <dbReference type="ARBA" id="ARBA00023125"/>
    </source>
</evidence>
<dbReference type="GO" id="GO:0000977">
    <property type="term" value="F:RNA polymerase II transcription regulatory region sequence-specific DNA binding"/>
    <property type="evidence" value="ECO:0007669"/>
    <property type="project" value="TreeGrafter"/>
</dbReference>
<keyword evidence="4" id="KW-0479">Metal-binding</keyword>
<feature type="compositionally biased region" description="Low complexity" evidence="10">
    <location>
        <begin position="228"/>
        <end position="252"/>
    </location>
</feature>
<dbReference type="InterPro" id="IPR036864">
    <property type="entry name" value="Zn2-C6_fun-type_DNA-bd_sf"/>
</dbReference>
<dbReference type="AlphaFoldDB" id="A0AAD7XX62"/>
<evidence type="ECO:0000256" key="1">
    <source>
        <dbReference type="ARBA" id="ARBA00004123"/>
    </source>
</evidence>
<feature type="compositionally biased region" description="Low complexity" evidence="10">
    <location>
        <begin position="183"/>
        <end position="208"/>
    </location>
</feature>
<feature type="compositionally biased region" description="Polar residues" evidence="10">
    <location>
        <begin position="1"/>
        <end position="19"/>
    </location>
</feature>
<dbReference type="EMBL" id="JARTCD010000041">
    <property type="protein sequence ID" value="KAJ8656228.1"/>
    <property type="molecule type" value="Genomic_DNA"/>
</dbReference>
<sequence>MASAGTSASSVNSTTPMTNETRRPVQRKKKAARACIHCQKAHLTCDDSRPCQRCIKRDLASTCTDGARKKAKYLQDVQDPLINNNEQQQFTPLAHTPGALSEVSADSSMTTTMDTTSSFVSDAIGNGVTTASGSAGGGFDFDNNSSNYGFGSSATNLEYSFLSNMLGTSFLDSTTPDLPLWATSTQQQSPTTSVNTTPSSSSQQQQQSMDPMMNPFGDTMLFDHHQQPSPTITSTKTTTSSSTASTPTTTPHLHPHHHHPALTQYGQGAVLAKQGSPIAGPVGVRRRNQLITPEMAYASAKKPFSYADGYHYLINYVRQKMTREDLMRISRALALFRPSVFSSMMNLTESDLIFTEKCLQRTLLEYEKLISYSGTPTVVWRRTGEIALVGKEFSLLTQWSRDALLSKKTYIYELMSNSSAVEYWEKYALHAFDNTDSAVYSSCILLSPTKRVVPCTFCFTIKRDIFDLPSVIIGNFLPILS</sequence>
<evidence type="ECO:0000256" key="9">
    <source>
        <dbReference type="ARBA" id="ARBA00023242"/>
    </source>
</evidence>
<dbReference type="Proteomes" id="UP001234581">
    <property type="component" value="Unassembled WGS sequence"/>
</dbReference>
<evidence type="ECO:0000256" key="5">
    <source>
        <dbReference type="ARBA" id="ARBA00022833"/>
    </source>
</evidence>
<keyword evidence="3" id="KW-0312">Gluconeogenesis</keyword>
<feature type="region of interest" description="Disordered" evidence="10">
    <location>
        <begin position="181"/>
        <end position="260"/>
    </location>
</feature>
<dbReference type="PANTHER" id="PTHR47659">
    <property type="entry name" value="ZN(II)2CYS6 TRANSCRIPTION FACTOR (EUROFUNG)-RELATED"/>
    <property type="match status" value="1"/>
</dbReference>
<dbReference type="Gene3D" id="4.10.240.10">
    <property type="entry name" value="Zn(2)-C6 fungal-type DNA-binding domain"/>
    <property type="match status" value="1"/>
</dbReference>
<evidence type="ECO:0000313" key="12">
    <source>
        <dbReference type="EMBL" id="KAJ8656228.1"/>
    </source>
</evidence>
<organism evidence="12 13">
    <name type="scientific">Lichtheimia ornata</name>
    <dbReference type="NCBI Taxonomy" id="688661"/>
    <lineage>
        <taxon>Eukaryota</taxon>
        <taxon>Fungi</taxon>
        <taxon>Fungi incertae sedis</taxon>
        <taxon>Mucoromycota</taxon>
        <taxon>Mucoromycotina</taxon>
        <taxon>Mucoromycetes</taxon>
        <taxon>Mucorales</taxon>
        <taxon>Lichtheimiaceae</taxon>
        <taxon>Lichtheimia</taxon>
    </lineage>
</organism>
<evidence type="ECO:0000256" key="10">
    <source>
        <dbReference type="SAM" id="MobiDB-lite"/>
    </source>
</evidence>
<keyword evidence="5" id="KW-0862">Zinc</keyword>
<dbReference type="GO" id="GO:0008270">
    <property type="term" value="F:zinc ion binding"/>
    <property type="evidence" value="ECO:0007669"/>
    <property type="project" value="InterPro"/>
</dbReference>
<dbReference type="PROSITE" id="PS50048">
    <property type="entry name" value="ZN2_CY6_FUNGAL_2"/>
    <property type="match status" value="1"/>
</dbReference>
<dbReference type="RefSeq" id="XP_058341141.1">
    <property type="nucleotide sequence ID" value="XM_058488029.1"/>
</dbReference>
<dbReference type="GO" id="GO:0005634">
    <property type="term" value="C:nucleus"/>
    <property type="evidence" value="ECO:0007669"/>
    <property type="project" value="UniProtKB-SubCell"/>
</dbReference>
<dbReference type="GO" id="GO:0006094">
    <property type="term" value="P:gluconeogenesis"/>
    <property type="evidence" value="ECO:0007669"/>
    <property type="project" value="UniProtKB-KW"/>
</dbReference>
<keyword evidence="9" id="KW-0539">Nucleus</keyword>
<evidence type="ECO:0000259" key="11">
    <source>
        <dbReference type="PROSITE" id="PS50048"/>
    </source>
</evidence>
<evidence type="ECO:0000256" key="6">
    <source>
        <dbReference type="ARBA" id="ARBA00023015"/>
    </source>
</evidence>
<dbReference type="CDD" id="cd00067">
    <property type="entry name" value="GAL4"/>
    <property type="match status" value="1"/>
</dbReference>
<dbReference type="SMART" id="SM00066">
    <property type="entry name" value="GAL4"/>
    <property type="match status" value="1"/>
</dbReference>
<dbReference type="InterPro" id="IPR001138">
    <property type="entry name" value="Zn2Cys6_DnaBD"/>
</dbReference>
<keyword evidence="13" id="KW-1185">Reference proteome</keyword>
<reference evidence="12 13" key="1">
    <citation type="submission" date="2023-03" db="EMBL/GenBank/DDBJ databases">
        <title>Genome sequence of Lichtheimia ornata CBS 291.66.</title>
        <authorList>
            <person name="Mohabir J.T."/>
            <person name="Shea T.P."/>
            <person name="Kurbessoian T."/>
            <person name="Berby B."/>
            <person name="Fontaine J."/>
            <person name="Livny J."/>
            <person name="Gnirke A."/>
            <person name="Stajich J.E."/>
            <person name="Cuomo C.A."/>
        </authorList>
    </citation>
    <scope>NUCLEOTIDE SEQUENCE [LARGE SCALE GENOMIC DNA]</scope>
    <source>
        <strain evidence="12">CBS 291.66</strain>
    </source>
</reference>
<keyword evidence="6" id="KW-0805">Transcription regulation</keyword>
<dbReference type="Pfam" id="PF00172">
    <property type="entry name" value="Zn_clus"/>
    <property type="match status" value="1"/>
</dbReference>
<feature type="domain" description="Zn(2)-C6 fungal-type" evidence="11">
    <location>
        <begin position="34"/>
        <end position="65"/>
    </location>
</feature>
<evidence type="ECO:0000256" key="4">
    <source>
        <dbReference type="ARBA" id="ARBA00022723"/>
    </source>
</evidence>
<dbReference type="GO" id="GO:0000981">
    <property type="term" value="F:DNA-binding transcription factor activity, RNA polymerase II-specific"/>
    <property type="evidence" value="ECO:0007669"/>
    <property type="project" value="InterPro"/>
</dbReference>
<dbReference type="SUPFAM" id="SSF57701">
    <property type="entry name" value="Zn2/Cys6 DNA-binding domain"/>
    <property type="match status" value="1"/>
</dbReference>
<dbReference type="InterPro" id="IPR050335">
    <property type="entry name" value="ERT1_acuK_gluconeogen_tf"/>
</dbReference>
<name>A0AAD7XX62_9FUNG</name>
<dbReference type="GeneID" id="83215429"/>
<dbReference type="GO" id="GO:0009267">
    <property type="term" value="P:cellular response to starvation"/>
    <property type="evidence" value="ECO:0007669"/>
    <property type="project" value="TreeGrafter"/>
</dbReference>
<proteinExistence type="inferred from homology"/>
<evidence type="ECO:0000256" key="3">
    <source>
        <dbReference type="ARBA" id="ARBA00022432"/>
    </source>
</evidence>
<comment type="subcellular location">
    <subcellularLocation>
        <location evidence="1">Nucleus</location>
    </subcellularLocation>
</comment>
<dbReference type="InterPro" id="IPR056751">
    <property type="entry name" value="PAS_13"/>
</dbReference>
<evidence type="ECO:0000313" key="13">
    <source>
        <dbReference type="Proteomes" id="UP001234581"/>
    </source>
</evidence>
<feature type="region of interest" description="Disordered" evidence="10">
    <location>
        <begin position="1"/>
        <end position="28"/>
    </location>
</feature>
<accession>A0AAD7XX62</accession>
<dbReference type="PANTHER" id="PTHR47659:SF1">
    <property type="entry name" value="TRANSCRIPTION ACTIVATOR OF GLUCONEOGENESIS ERT1"/>
    <property type="match status" value="1"/>
</dbReference>
<comment type="caution">
    <text evidence="12">The sequence shown here is derived from an EMBL/GenBank/DDBJ whole genome shotgun (WGS) entry which is preliminary data.</text>
</comment>
<evidence type="ECO:0000256" key="8">
    <source>
        <dbReference type="ARBA" id="ARBA00023163"/>
    </source>
</evidence>
<evidence type="ECO:0000256" key="2">
    <source>
        <dbReference type="ARBA" id="ARBA00010855"/>
    </source>
</evidence>
<gene>
    <name evidence="12" type="ORF">O0I10_008022</name>
</gene>
<protein>
    <recommendedName>
        <fullName evidence="11">Zn(2)-C6 fungal-type domain-containing protein</fullName>
    </recommendedName>
</protein>
<dbReference type="Pfam" id="PF24990">
    <property type="entry name" value="PAS_13"/>
    <property type="match status" value="2"/>
</dbReference>
<keyword evidence="8" id="KW-0804">Transcription</keyword>
<comment type="similarity">
    <text evidence="2">Belongs to the ERT1/acuK family.</text>
</comment>